<dbReference type="Pfam" id="PF00072">
    <property type="entry name" value="Response_reg"/>
    <property type="match status" value="2"/>
</dbReference>
<dbReference type="InterPro" id="IPR013656">
    <property type="entry name" value="PAS_4"/>
</dbReference>
<dbReference type="SMART" id="SM00388">
    <property type="entry name" value="HisKA"/>
    <property type="match status" value="1"/>
</dbReference>
<dbReference type="InterPro" id="IPR000014">
    <property type="entry name" value="PAS"/>
</dbReference>
<dbReference type="GO" id="GO:0005886">
    <property type="term" value="C:plasma membrane"/>
    <property type="evidence" value="ECO:0007669"/>
    <property type="project" value="UniProtKB-SubCell"/>
</dbReference>
<evidence type="ECO:0000256" key="6">
    <source>
        <dbReference type="ARBA" id="ARBA00022692"/>
    </source>
</evidence>
<keyword evidence="5 15" id="KW-0597">Phosphoprotein</keyword>
<evidence type="ECO:0000256" key="9">
    <source>
        <dbReference type="ARBA" id="ARBA00022989"/>
    </source>
</evidence>
<dbReference type="InterPro" id="IPR035965">
    <property type="entry name" value="PAS-like_dom_sf"/>
</dbReference>
<dbReference type="SUPFAM" id="SSF47384">
    <property type="entry name" value="Homodimeric domain of signal transducing histidine kinase"/>
    <property type="match status" value="1"/>
</dbReference>
<dbReference type="Pfam" id="PF01627">
    <property type="entry name" value="Hpt"/>
    <property type="match status" value="1"/>
</dbReference>
<evidence type="ECO:0000256" key="17">
    <source>
        <dbReference type="SAM" id="Phobius"/>
    </source>
</evidence>
<dbReference type="GO" id="GO:0000155">
    <property type="term" value="F:phosphorelay sensor kinase activity"/>
    <property type="evidence" value="ECO:0007669"/>
    <property type="project" value="InterPro"/>
</dbReference>
<dbReference type="InterPro" id="IPR004358">
    <property type="entry name" value="Sig_transdc_His_kin-like_C"/>
</dbReference>
<gene>
    <name evidence="22" type="ORF">ED236_01970</name>
</gene>
<organism evidence="22 23">
    <name type="scientific">Pseudomethylobacillus aquaticus</name>
    <dbReference type="NCBI Taxonomy" id="2676064"/>
    <lineage>
        <taxon>Bacteria</taxon>
        <taxon>Pseudomonadati</taxon>
        <taxon>Pseudomonadota</taxon>
        <taxon>Betaproteobacteria</taxon>
        <taxon>Nitrosomonadales</taxon>
        <taxon>Methylophilaceae</taxon>
        <taxon>Pseudomethylobacillus</taxon>
    </lineage>
</organism>
<comment type="catalytic activity">
    <reaction evidence="1">
        <text>ATP + protein L-histidine = ADP + protein N-phospho-L-histidine.</text>
        <dbReference type="EC" id="2.7.13.3"/>
    </reaction>
</comment>
<dbReference type="SUPFAM" id="SSF52172">
    <property type="entry name" value="CheY-like"/>
    <property type="match status" value="2"/>
</dbReference>
<dbReference type="Gene3D" id="3.40.50.2300">
    <property type="match status" value="2"/>
</dbReference>
<dbReference type="CDD" id="cd17546">
    <property type="entry name" value="REC_hyHK_CKI1_RcsC-like"/>
    <property type="match status" value="1"/>
</dbReference>
<dbReference type="SUPFAM" id="SSF55785">
    <property type="entry name" value="PYP-like sensor domain (PAS domain)"/>
    <property type="match status" value="1"/>
</dbReference>
<keyword evidence="8" id="KW-0067">ATP-binding</keyword>
<comment type="function">
    <text evidence="12">Member of the two-component regulatory system BvgS/BvgA. Phosphorylates BvgA via a four-step phosphorelay in response to environmental signals.</text>
</comment>
<comment type="subcellular location">
    <subcellularLocation>
        <location evidence="2">Cell membrane</location>
        <topology evidence="2">Multi-pass membrane protein</topology>
    </subcellularLocation>
</comment>
<keyword evidence="9 17" id="KW-1133">Transmembrane helix</keyword>
<evidence type="ECO:0000256" key="3">
    <source>
        <dbReference type="ARBA" id="ARBA00012438"/>
    </source>
</evidence>
<dbReference type="InterPro" id="IPR000700">
    <property type="entry name" value="PAS-assoc_C"/>
</dbReference>
<dbReference type="InterPro" id="IPR003661">
    <property type="entry name" value="HisK_dim/P_dom"/>
</dbReference>
<feature type="domain" description="Histidine kinase" evidence="18">
    <location>
        <begin position="574"/>
        <end position="795"/>
    </location>
</feature>
<keyword evidence="6 17" id="KW-0812">Transmembrane</keyword>
<dbReference type="Gene3D" id="3.30.565.10">
    <property type="entry name" value="Histidine kinase-like ATPase, C-terminal domain"/>
    <property type="match status" value="1"/>
</dbReference>
<dbReference type="Pfam" id="PF00512">
    <property type="entry name" value="HisKA"/>
    <property type="match status" value="1"/>
</dbReference>
<feature type="transmembrane region" description="Helical" evidence="17">
    <location>
        <begin position="174"/>
        <end position="194"/>
    </location>
</feature>
<feature type="domain" description="Response regulatory" evidence="19">
    <location>
        <begin position="958"/>
        <end position="1076"/>
    </location>
</feature>
<dbReference type="PROSITE" id="PS50109">
    <property type="entry name" value="HIS_KIN"/>
    <property type="match status" value="1"/>
</dbReference>
<comment type="caution">
    <text evidence="22">The sequence shown here is derived from an EMBL/GenBank/DDBJ whole genome shotgun (WGS) entry which is preliminary data.</text>
</comment>
<dbReference type="Gene3D" id="1.20.120.160">
    <property type="entry name" value="HPT domain"/>
    <property type="match status" value="1"/>
</dbReference>
<feature type="transmembrane region" description="Helical" evidence="17">
    <location>
        <begin position="143"/>
        <end position="162"/>
    </location>
</feature>
<dbReference type="PROSITE" id="PS50894">
    <property type="entry name" value="HPT"/>
    <property type="match status" value="1"/>
</dbReference>
<evidence type="ECO:0000256" key="7">
    <source>
        <dbReference type="ARBA" id="ARBA00022741"/>
    </source>
</evidence>
<feature type="modified residue" description="Phosphohistidine" evidence="14">
    <location>
        <position position="1160"/>
    </location>
</feature>
<accession>A0A3N0V628</accession>
<feature type="coiled-coil region" evidence="16">
    <location>
        <begin position="540"/>
        <end position="567"/>
    </location>
</feature>
<keyword evidence="4" id="KW-1003">Cell membrane</keyword>
<dbReference type="FunFam" id="3.30.565.10:FF:000010">
    <property type="entry name" value="Sensor histidine kinase RcsC"/>
    <property type="match status" value="1"/>
</dbReference>
<protein>
    <recommendedName>
        <fullName evidence="13">Virulence sensor protein BvgS</fullName>
        <ecNumber evidence="3">2.7.13.3</ecNumber>
    </recommendedName>
</protein>
<dbReference type="Gene3D" id="3.30.450.20">
    <property type="entry name" value="PAS domain"/>
    <property type="match status" value="1"/>
</dbReference>
<dbReference type="Gene3D" id="1.10.287.130">
    <property type="match status" value="1"/>
</dbReference>
<feature type="domain" description="Response regulatory" evidence="19">
    <location>
        <begin position="812"/>
        <end position="935"/>
    </location>
</feature>
<dbReference type="NCBIfam" id="TIGR00229">
    <property type="entry name" value="sensory_box"/>
    <property type="match status" value="1"/>
</dbReference>
<dbReference type="SUPFAM" id="SSF55874">
    <property type="entry name" value="ATPase domain of HSP90 chaperone/DNA topoisomerase II/histidine kinase"/>
    <property type="match status" value="1"/>
</dbReference>
<feature type="domain" description="HPt" evidence="21">
    <location>
        <begin position="1121"/>
        <end position="1221"/>
    </location>
</feature>
<dbReference type="InterPro" id="IPR007891">
    <property type="entry name" value="CHASE3"/>
</dbReference>
<dbReference type="CDD" id="cd00156">
    <property type="entry name" value="REC"/>
    <property type="match status" value="1"/>
</dbReference>
<dbReference type="CDD" id="cd16922">
    <property type="entry name" value="HATPase_EvgS-ArcB-TorS-like"/>
    <property type="match status" value="1"/>
</dbReference>
<dbReference type="Pfam" id="PF05227">
    <property type="entry name" value="CHASE3"/>
    <property type="match status" value="1"/>
</dbReference>
<dbReference type="CDD" id="cd00130">
    <property type="entry name" value="PAS"/>
    <property type="match status" value="1"/>
</dbReference>
<sequence>MVKWLSALTLLLASTVLLGWYLHIEIMKSVIPGLVSMKINTAICFALLATLTVLLHDRHYPRLQSLLAQTVGLIAFATLLQFLFDVDFGIDQWFQPAGAVGDTHSPFPGRMSFYSAINFLLLTSAFQLRYIRQPALRHLSESLLLLAYGLPVVALLGYIFGWADLMVFGHSSAIALHTSLCFLMLTTAQLILLVRDKGMSAFIHYLRRHLVWIAVAVFAVSVLAVATNIARNNRSSDDVANTYEVILKLQTLVSELEHYRGDVRSYLLTGDARYYEVAKDVPQRIASMMADIALMLEYNPQQSARFLQVSRLFTERAALAESQLQLRRDSGDLLSRLYSYTSQADQYTQQMEVRLNMIKHEEIGLLSMRRQEQRQHQTTALITSGLIFLLSFVALIVAYLSSRRELQQRQLMQQVLQESKHEIEHRERFLRSVTDNIPSLVGYWDANLISRFANSQYEYWFGKRVAEVQGHHVSRVLGTYRYNRVKPFVEKALAGEPQRFEMDIRKPDGVQAHAEVNYIPDERDGQVHGFYVLISDITPMKQAQLQLEQLNQALEHKRAEAEAATLAKSQFLANMSHEIRTPMNGILGMLQLLRLGELNVEQLDHVNKAEAATRTLLSVVNDILDFSKLEADRAELDIAPFSMASLLHEVSSIVAVSVGDKPLELLFDIDEHLPAQLLGDDLRLRQVLINLLGNAIKFTAQGEVLLRIRLIIREVGFVTLRIEVVDTGIGITQAQREEIFEAFRQAEASTSRNYGGTGLGLAICKRLLKLMHTDLHVNSEPGKGSRFYFTLTLQVGQALAEPLTIAQRKGQRMLLIEDHPRAAELMLRQLGSLGMQAQVAGDADQAFRYMHEANQQGQPYQILIVDARLDGQDSWELCQRLQSINGNGTLLMVTGSMHDRSLWAARMQQQSRPVAGFLIKPVTVVALYQLLTSGAELPAHLGRPAKRNAQAKPLLGLRLLVVEDNVSSQEVVEALLMRRGAHVTIVGNGLQALTMIEADEQPFDLVLMDVQMPVMDGITATRLIREHRSRQQLPILAMTANVLPADKQACALAGMNDHVPKPFDLDTLVNTILRNLPPGKRPLEVTQDGEGAKSASDVAVLVAFAELGIEMDTTLPRFNDDAGFYLHALMLLTESLDERMEGIKTALAQHAPQQVEFLSHSLKGSFSNLGLTRLASGAASVEDQSRRSSETVLKALFSELVQMVAAFKPSLLQLVELLTQQNQQRTAKALNASALQAALRELQEAIERADMQRSNQLMMTIADAFGAELPVDYYRLRAALNHKDAAAAMACCMRLIIKH</sequence>
<evidence type="ECO:0000259" key="20">
    <source>
        <dbReference type="PROSITE" id="PS50113"/>
    </source>
</evidence>
<dbReference type="EMBL" id="RJVP01000001">
    <property type="protein sequence ID" value="ROH88257.1"/>
    <property type="molecule type" value="Genomic_DNA"/>
</dbReference>
<keyword evidence="11 17" id="KW-0472">Membrane</keyword>
<dbReference type="InterPro" id="IPR001789">
    <property type="entry name" value="Sig_transdc_resp-reg_receiver"/>
</dbReference>
<evidence type="ECO:0000256" key="15">
    <source>
        <dbReference type="PROSITE-ProRule" id="PRU00169"/>
    </source>
</evidence>
<evidence type="ECO:0000256" key="8">
    <source>
        <dbReference type="ARBA" id="ARBA00022840"/>
    </source>
</evidence>
<feature type="domain" description="PAC" evidence="20">
    <location>
        <begin position="498"/>
        <end position="549"/>
    </location>
</feature>
<evidence type="ECO:0000259" key="18">
    <source>
        <dbReference type="PROSITE" id="PS50109"/>
    </source>
</evidence>
<dbReference type="GO" id="GO:0005524">
    <property type="term" value="F:ATP binding"/>
    <property type="evidence" value="ECO:0007669"/>
    <property type="project" value="UniProtKB-KW"/>
</dbReference>
<evidence type="ECO:0000313" key="22">
    <source>
        <dbReference type="EMBL" id="ROH88257.1"/>
    </source>
</evidence>
<keyword evidence="16" id="KW-0175">Coiled coil</keyword>
<dbReference type="SMART" id="SM00387">
    <property type="entry name" value="HATPase_c"/>
    <property type="match status" value="1"/>
</dbReference>
<dbReference type="InterPro" id="IPR003594">
    <property type="entry name" value="HATPase_dom"/>
</dbReference>
<proteinExistence type="predicted"/>
<dbReference type="PROSITE" id="PS50110">
    <property type="entry name" value="RESPONSE_REGULATORY"/>
    <property type="match status" value="2"/>
</dbReference>
<dbReference type="InterPro" id="IPR011006">
    <property type="entry name" value="CheY-like_superfamily"/>
</dbReference>
<dbReference type="InterPro" id="IPR036641">
    <property type="entry name" value="HPT_dom_sf"/>
</dbReference>
<name>A0A3N0V628_9PROT</name>
<feature type="transmembrane region" description="Helical" evidence="17">
    <location>
        <begin position="380"/>
        <end position="400"/>
    </location>
</feature>
<feature type="transmembrane region" description="Helical" evidence="17">
    <location>
        <begin position="35"/>
        <end position="54"/>
    </location>
</feature>
<dbReference type="PRINTS" id="PR00344">
    <property type="entry name" value="BCTRLSENSOR"/>
</dbReference>
<keyword evidence="7" id="KW-0547">Nucleotide-binding</keyword>
<keyword evidence="10" id="KW-0902">Two-component regulatory system</keyword>
<evidence type="ECO:0000313" key="23">
    <source>
        <dbReference type="Proteomes" id="UP000275137"/>
    </source>
</evidence>
<feature type="modified residue" description="4-aspartylphosphate" evidence="15">
    <location>
        <position position="1009"/>
    </location>
</feature>
<evidence type="ECO:0000256" key="5">
    <source>
        <dbReference type="ARBA" id="ARBA00022553"/>
    </source>
</evidence>
<dbReference type="PROSITE" id="PS50113">
    <property type="entry name" value="PAC"/>
    <property type="match status" value="1"/>
</dbReference>
<feature type="modified residue" description="4-aspartylphosphate" evidence="15">
    <location>
        <position position="866"/>
    </location>
</feature>
<dbReference type="InterPro" id="IPR036097">
    <property type="entry name" value="HisK_dim/P_sf"/>
</dbReference>
<dbReference type="InterPro" id="IPR005467">
    <property type="entry name" value="His_kinase_dom"/>
</dbReference>
<dbReference type="EC" id="2.7.13.3" evidence="3"/>
<evidence type="ECO:0000256" key="4">
    <source>
        <dbReference type="ARBA" id="ARBA00022475"/>
    </source>
</evidence>
<dbReference type="SUPFAM" id="SSF47226">
    <property type="entry name" value="Histidine-containing phosphotransfer domain, HPT domain"/>
    <property type="match status" value="1"/>
</dbReference>
<evidence type="ECO:0000256" key="10">
    <source>
        <dbReference type="ARBA" id="ARBA00023012"/>
    </source>
</evidence>
<dbReference type="PANTHER" id="PTHR45339:SF1">
    <property type="entry name" value="HYBRID SIGNAL TRANSDUCTION HISTIDINE KINASE J"/>
    <property type="match status" value="1"/>
</dbReference>
<dbReference type="Proteomes" id="UP000275137">
    <property type="component" value="Unassembled WGS sequence"/>
</dbReference>
<evidence type="ECO:0000256" key="2">
    <source>
        <dbReference type="ARBA" id="ARBA00004651"/>
    </source>
</evidence>
<evidence type="ECO:0000259" key="19">
    <source>
        <dbReference type="PROSITE" id="PS50110"/>
    </source>
</evidence>
<evidence type="ECO:0000256" key="12">
    <source>
        <dbReference type="ARBA" id="ARBA00058004"/>
    </source>
</evidence>
<dbReference type="InterPro" id="IPR008207">
    <property type="entry name" value="Sig_transdc_His_kin_Hpt_dom"/>
</dbReference>
<dbReference type="Pfam" id="PF02518">
    <property type="entry name" value="HATPase_c"/>
    <property type="match status" value="1"/>
</dbReference>
<dbReference type="PANTHER" id="PTHR45339">
    <property type="entry name" value="HYBRID SIGNAL TRANSDUCTION HISTIDINE KINASE J"/>
    <property type="match status" value="1"/>
</dbReference>
<evidence type="ECO:0000256" key="1">
    <source>
        <dbReference type="ARBA" id="ARBA00000085"/>
    </source>
</evidence>
<evidence type="ECO:0000256" key="16">
    <source>
        <dbReference type="SAM" id="Coils"/>
    </source>
</evidence>
<evidence type="ECO:0000256" key="11">
    <source>
        <dbReference type="ARBA" id="ARBA00023136"/>
    </source>
</evidence>
<reference evidence="22 23" key="1">
    <citation type="submission" date="2018-10" db="EMBL/GenBank/DDBJ databases">
        <authorList>
            <person name="Chen W.-M."/>
        </authorList>
    </citation>
    <scope>NUCLEOTIDE SEQUENCE [LARGE SCALE GENOMIC DNA]</scope>
    <source>
        <strain evidence="22 23">H-5</strain>
    </source>
</reference>
<dbReference type="CDD" id="cd00082">
    <property type="entry name" value="HisKA"/>
    <property type="match status" value="1"/>
</dbReference>
<dbReference type="Pfam" id="PF08448">
    <property type="entry name" value="PAS_4"/>
    <property type="match status" value="1"/>
</dbReference>
<evidence type="ECO:0000259" key="21">
    <source>
        <dbReference type="PROSITE" id="PS50894"/>
    </source>
</evidence>
<feature type="transmembrane region" description="Helical" evidence="17">
    <location>
        <begin position="66"/>
        <end position="84"/>
    </location>
</feature>
<dbReference type="InterPro" id="IPR036890">
    <property type="entry name" value="HATPase_C_sf"/>
</dbReference>
<dbReference type="SMART" id="SM00448">
    <property type="entry name" value="REC"/>
    <property type="match status" value="2"/>
</dbReference>
<evidence type="ECO:0000256" key="14">
    <source>
        <dbReference type="PROSITE-ProRule" id="PRU00110"/>
    </source>
</evidence>
<feature type="transmembrane region" description="Helical" evidence="17">
    <location>
        <begin position="206"/>
        <end position="226"/>
    </location>
</feature>
<evidence type="ECO:0000256" key="13">
    <source>
        <dbReference type="ARBA" id="ARBA00070152"/>
    </source>
</evidence>
<keyword evidence="23" id="KW-1185">Reference proteome</keyword>